<dbReference type="Pfam" id="PF00924">
    <property type="entry name" value="MS_channel_2nd"/>
    <property type="match status" value="1"/>
</dbReference>
<dbReference type="PANTHER" id="PTHR30221">
    <property type="entry name" value="SMALL-CONDUCTANCE MECHANOSENSITIVE CHANNEL"/>
    <property type="match status" value="1"/>
</dbReference>
<dbReference type="OrthoDB" id="1522493at2"/>
<feature type="transmembrane region" description="Helical" evidence="7">
    <location>
        <begin position="23"/>
        <end position="43"/>
    </location>
</feature>
<feature type="domain" description="Mechanosensitive ion channel MscS C-terminal" evidence="9">
    <location>
        <begin position="188"/>
        <end position="272"/>
    </location>
</feature>
<keyword evidence="12" id="KW-1185">Reference proteome</keyword>
<dbReference type="InterPro" id="IPR010920">
    <property type="entry name" value="LSM_dom_sf"/>
</dbReference>
<dbReference type="Pfam" id="PF21088">
    <property type="entry name" value="MS_channel_1st"/>
    <property type="match status" value="1"/>
</dbReference>
<dbReference type="SUPFAM" id="SSF50182">
    <property type="entry name" value="Sm-like ribonucleoproteins"/>
    <property type="match status" value="1"/>
</dbReference>
<keyword evidence="6 7" id="KW-0472">Membrane</keyword>
<evidence type="ECO:0000259" key="8">
    <source>
        <dbReference type="Pfam" id="PF00924"/>
    </source>
</evidence>
<dbReference type="Gene3D" id="1.10.287.1260">
    <property type="match status" value="1"/>
</dbReference>
<evidence type="ECO:0000256" key="4">
    <source>
        <dbReference type="ARBA" id="ARBA00022692"/>
    </source>
</evidence>
<dbReference type="Gene3D" id="3.30.70.100">
    <property type="match status" value="1"/>
</dbReference>
<dbReference type="InterPro" id="IPR011066">
    <property type="entry name" value="MscS_channel_C_sf"/>
</dbReference>
<reference evidence="11 12" key="1">
    <citation type="submission" date="2018-04" db="EMBL/GenBank/DDBJ databases">
        <title>Genomic Encyclopedia of Archaeal and Bacterial Type Strains, Phase II (KMG-II): from individual species to whole genera.</title>
        <authorList>
            <person name="Goeker M."/>
        </authorList>
    </citation>
    <scope>NUCLEOTIDE SEQUENCE [LARGE SCALE GENOMIC DNA]</scope>
    <source>
        <strain evidence="11 12">DSM 25731</strain>
    </source>
</reference>
<evidence type="ECO:0000256" key="5">
    <source>
        <dbReference type="ARBA" id="ARBA00022989"/>
    </source>
</evidence>
<dbReference type="RefSeq" id="WP_108113664.1">
    <property type="nucleotide sequence ID" value="NZ_QBKT01000002.1"/>
</dbReference>
<keyword evidence="4 7" id="KW-0812">Transmembrane</keyword>
<dbReference type="InterPro" id="IPR008910">
    <property type="entry name" value="MSC_TM_helix"/>
</dbReference>
<dbReference type="InterPro" id="IPR023408">
    <property type="entry name" value="MscS_beta-dom_sf"/>
</dbReference>
<dbReference type="InterPro" id="IPR011014">
    <property type="entry name" value="MscS_channel_TM-2"/>
</dbReference>
<organism evidence="11 12">
    <name type="scientific">Kordia periserrulae</name>
    <dbReference type="NCBI Taxonomy" id="701523"/>
    <lineage>
        <taxon>Bacteria</taxon>
        <taxon>Pseudomonadati</taxon>
        <taxon>Bacteroidota</taxon>
        <taxon>Flavobacteriia</taxon>
        <taxon>Flavobacteriales</taxon>
        <taxon>Flavobacteriaceae</taxon>
        <taxon>Kordia</taxon>
    </lineage>
</organism>
<dbReference type="SUPFAM" id="SSF82689">
    <property type="entry name" value="Mechanosensitive channel protein MscS (YggB), C-terminal domain"/>
    <property type="match status" value="1"/>
</dbReference>
<comment type="caution">
    <text evidence="11">The sequence shown here is derived from an EMBL/GenBank/DDBJ whole genome shotgun (WGS) entry which is preliminary data.</text>
</comment>
<feature type="domain" description="Mechanosensitive ion channel transmembrane helices 2/3" evidence="10">
    <location>
        <begin position="70"/>
        <end position="113"/>
    </location>
</feature>
<dbReference type="Pfam" id="PF21082">
    <property type="entry name" value="MS_channel_3rd"/>
    <property type="match status" value="1"/>
</dbReference>
<protein>
    <submittedName>
        <fullName evidence="11">Small conductance mechanosensitive channel</fullName>
    </submittedName>
</protein>
<gene>
    <name evidence="11" type="ORF">C8N46_10267</name>
</gene>
<dbReference type="InterPro" id="IPR049278">
    <property type="entry name" value="MS_channel_C"/>
</dbReference>
<dbReference type="GO" id="GO:0008381">
    <property type="term" value="F:mechanosensitive monoatomic ion channel activity"/>
    <property type="evidence" value="ECO:0007669"/>
    <property type="project" value="InterPro"/>
</dbReference>
<evidence type="ECO:0000256" key="3">
    <source>
        <dbReference type="ARBA" id="ARBA00022475"/>
    </source>
</evidence>
<dbReference type="Gene3D" id="2.30.30.60">
    <property type="match status" value="1"/>
</dbReference>
<dbReference type="InterPro" id="IPR045275">
    <property type="entry name" value="MscS_archaea/bacteria_type"/>
</dbReference>
<sequence length="292" mass="32673">MEEQLQSSWSKLLEKLSSWVDSVVLNLPNLLIALLIFVFATWVSRNIQSLTNRYLKKVIKQPSIRGLVSNVFAILIVVLGIILALSVLNLDGTLKSLLAGAGVAGLAVSLALQGTLSNTFSGLFIAIKDEMNIGDWVETNGYAGRVVEIDLRNTKIKEADNNIVVVPNRMIMEKPFKNYGLTKRIRTTITCGVGYESDLRKVKKVSIEAIENLYPPNRGENIEFYYTDFGNSSIDFLLRFWVDAQENLTALEVKSEAVMTIKETFDKHGINIPFPIRTVIQQNTNKDTEQDS</sequence>
<evidence type="ECO:0000259" key="10">
    <source>
        <dbReference type="Pfam" id="PF21088"/>
    </source>
</evidence>
<evidence type="ECO:0000259" key="9">
    <source>
        <dbReference type="Pfam" id="PF21082"/>
    </source>
</evidence>
<evidence type="ECO:0000313" key="11">
    <source>
        <dbReference type="EMBL" id="PTX62671.1"/>
    </source>
</evidence>
<keyword evidence="5 7" id="KW-1133">Transmembrane helix</keyword>
<keyword evidence="3" id="KW-1003">Cell membrane</keyword>
<proteinExistence type="inferred from homology"/>
<dbReference type="InterPro" id="IPR006685">
    <property type="entry name" value="MscS_channel_2nd"/>
</dbReference>
<feature type="domain" description="Mechanosensitive ion channel MscS" evidence="8">
    <location>
        <begin position="115"/>
        <end position="179"/>
    </location>
</feature>
<dbReference type="EMBL" id="QBKT01000002">
    <property type="protein sequence ID" value="PTX62671.1"/>
    <property type="molecule type" value="Genomic_DNA"/>
</dbReference>
<dbReference type="PANTHER" id="PTHR30221:SF1">
    <property type="entry name" value="SMALL-CONDUCTANCE MECHANOSENSITIVE CHANNEL"/>
    <property type="match status" value="1"/>
</dbReference>
<evidence type="ECO:0000256" key="1">
    <source>
        <dbReference type="ARBA" id="ARBA00004651"/>
    </source>
</evidence>
<comment type="similarity">
    <text evidence="2">Belongs to the MscS (TC 1.A.23) family.</text>
</comment>
<name>A0A2T6C2Y0_9FLAO</name>
<evidence type="ECO:0000256" key="7">
    <source>
        <dbReference type="SAM" id="Phobius"/>
    </source>
</evidence>
<accession>A0A2T6C2Y0</accession>
<dbReference type="Proteomes" id="UP000244090">
    <property type="component" value="Unassembled WGS sequence"/>
</dbReference>
<evidence type="ECO:0000256" key="6">
    <source>
        <dbReference type="ARBA" id="ARBA00023136"/>
    </source>
</evidence>
<dbReference type="AlphaFoldDB" id="A0A2T6C2Y0"/>
<dbReference type="SUPFAM" id="SSF82861">
    <property type="entry name" value="Mechanosensitive channel protein MscS (YggB), transmembrane region"/>
    <property type="match status" value="1"/>
</dbReference>
<dbReference type="Pfam" id="PF05552">
    <property type="entry name" value="MS_channel_1st_1"/>
    <property type="match status" value="1"/>
</dbReference>
<feature type="transmembrane region" description="Helical" evidence="7">
    <location>
        <begin position="64"/>
        <end position="88"/>
    </location>
</feature>
<dbReference type="InterPro" id="IPR049142">
    <property type="entry name" value="MS_channel_1st"/>
</dbReference>
<evidence type="ECO:0000313" key="12">
    <source>
        <dbReference type="Proteomes" id="UP000244090"/>
    </source>
</evidence>
<dbReference type="GO" id="GO:0005886">
    <property type="term" value="C:plasma membrane"/>
    <property type="evidence" value="ECO:0007669"/>
    <property type="project" value="UniProtKB-SubCell"/>
</dbReference>
<comment type="subcellular location">
    <subcellularLocation>
        <location evidence="1">Cell membrane</location>
        <topology evidence="1">Multi-pass membrane protein</topology>
    </subcellularLocation>
</comment>
<evidence type="ECO:0000256" key="2">
    <source>
        <dbReference type="ARBA" id="ARBA00008017"/>
    </source>
</evidence>